<dbReference type="STRING" id="264198.Reut_B5666"/>
<dbReference type="InterPro" id="IPR027417">
    <property type="entry name" value="P-loop_NTPase"/>
</dbReference>
<organism evidence="9">
    <name type="scientific">Cupriavidus pinatubonensis (strain JMP 134 / LMG 1197)</name>
    <name type="common">Cupriavidus necator (strain JMP 134)</name>
    <dbReference type="NCBI Taxonomy" id="264198"/>
    <lineage>
        <taxon>Bacteria</taxon>
        <taxon>Pseudomonadati</taxon>
        <taxon>Pseudomonadota</taxon>
        <taxon>Betaproteobacteria</taxon>
        <taxon>Burkholderiales</taxon>
        <taxon>Burkholderiaceae</taxon>
        <taxon>Cupriavidus</taxon>
    </lineage>
</organism>
<dbReference type="InterPro" id="IPR036627">
    <property type="entry name" value="CobW-likC_sf"/>
</dbReference>
<evidence type="ECO:0000259" key="7">
    <source>
        <dbReference type="Pfam" id="PF02492"/>
    </source>
</evidence>
<feature type="domain" description="CobW C-terminal" evidence="8">
    <location>
        <begin position="224"/>
        <end position="306"/>
    </location>
</feature>
<name>Q46PC3_CUPPJ</name>
<reference evidence="9" key="1">
    <citation type="submission" date="2005-08" db="EMBL/GenBank/DDBJ databases">
        <title>Complete sequence of chromosome 2 of Ralstonia eutropha JMP134.</title>
        <authorList>
            <person name="Copeland A."/>
            <person name="Lucas S."/>
            <person name="Lapidus A."/>
            <person name="Barry K."/>
            <person name="Detter J.C."/>
            <person name="Glavina T."/>
            <person name="Hammon N."/>
            <person name="Israni S."/>
            <person name="Pitluck S."/>
            <person name="Goltsman E."/>
            <person name="Martinez M."/>
            <person name="Schmutz J."/>
            <person name="Larimer F."/>
            <person name="Land M."/>
            <person name="Lykidis A."/>
            <person name="Richardson P."/>
        </authorList>
    </citation>
    <scope>NUCLEOTIDE SEQUENCE [LARGE SCALE GENOMIC DNA]</scope>
    <source>
        <strain evidence="9">JMP134</strain>
    </source>
</reference>
<dbReference type="PANTHER" id="PTHR13748">
    <property type="entry name" value="COBW-RELATED"/>
    <property type="match status" value="1"/>
</dbReference>
<dbReference type="Pfam" id="PF02492">
    <property type="entry name" value="cobW"/>
    <property type="match status" value="1"/>
</dbReference>
<evidence type="ECO:0000256" key="4">
    <source>
        <dbReference type="ARBA" id="ARBA00034320"/>
    </source>
</evidence>
<protein>
    <submittedName>
        <fullName evidence="9">Cobalamin synthesis protein/P47K</fullName>
    </submittedName>
</protein>
<evidence type="ECO:0000259" key="8">
    <source>
        <dbReference type="Pfam" id="PF07683"/>
    </source>
</evidence>
<evidence type="ECO:0000313" key="9">
    <source>
        <dbReference type="EMBL" id="AAZ65011.1"/>
    </source>
</evidence>
<evidence type="ECO:0000256" key="3">
    <source>
        <dbReference type="ARBA" id="ARBA00023186"/>
    </source>
</evidence>
<dbReference type="HOGENOM" id="CLU_017452_0_2_4"/>
<keyword evidence="2" id="KW-0378">Hydrolase</keyword>
<dbReference type="GO" id="GO:0000166">
    <property type="term" value="F:nucleotide binding"/>
    <property type="evidence" value="ECO:0007669"/>
    <property type="project" value="UniProtKB-KW"/>
</dbReference>
<comment type="similarity">
    <text evidence="4">Belongs to the SIMIBI class G3E GTPase family. ZNG1 subfamily.</text>
</comment>
<dbReference type="InterPro" id="IPR051316">
    <property type="entry name" value="Zinc-reg_GTPase_activator"/>
</dbReference>
<dbReference type="eggNOG" id="COG0523">
    <property type="taxonomic scope" value="Bacteria"/>
</dbReference>
<accession>Q46PC3</accession>
<dbReference type="SUPFAM" id="SSF90002">
    <property type="entry name" value="Hypothetical protein YjiA, C-terminal domain"/>
    <property type="match status" value="1"/>
</dbReference>
<dbReference type="KEGG" id="reu:Reut_B5666"/>
<dbReference type="PANTHER" id="PTHR13748:SF62">
    <property type="entry name" value="COBW DOMAIN-CONTAINING PROTEIN"/>
    <property type="match status" value="1"/>
</dbReference>
<evidence type="ECO:0000256" key="2">
    <source>
        <dbReference type="ARBA" id="ARBA00022801"/>
    </source>
</evidence>
<comment type="function">
    <text evidence="5">Zinc chaperone that directly transfers zinc cofactor to target proteins, thereby activating them. Zinc is transferred from the CXCC motif in the GTPase domain to the zinc binding site in target proteins in a process requiring GTP hydrolysis.</text>
</comment>
<proteinExistence type="inferred from homology"/>
<dbReference type="OrthoDB" id="9808822at2"/>
<dbReference type="Pfam" id="PF07683">
    <property type="entry name" value="CobW_C"/>
    <property type="match status" value="1"/>
</dbReference>
<dbReference type="GO" id="GO:0005737">
    <property type="term" value="C:cytoplasm"/>
    <property type="evidence" value="ECO:0007669"/>
    <property type="project" value="TreeGrafter"/>
</dbReference>
<dbReference type="InterPro" id="IPR003495">
    <property type="entry name" value="CobW/HypB/UreG_nucleotide-bd"/>
</dbReference>
<dbReference type="InterPro" id="IPR011629">
    <property type="entry name" value="CobW-like_C"/>
</dbReference>
<evidence type="ECO:0000256" key="1">
    <source>
        <dbReference type="ARBA" id="ARBA00022741"/>
    </source>
</evidence>
<evidence type="ECO:0000256" key="6">
    <source>
        <dbReference type="ARBA" id="ARBA00049117"/>
    </source>
</evidence>
<keyword evidence="3" id="KW-0143">Chaperone</keyword>
<evidence type="ECO:0000256" key="5">
    <source>
        <dbReference type="ARBA" id="ARBA00045658"/>
    </source>
</evidence>
<comment type="catalytic activity">
    <reaction evidence="6">
        <text>GTP + H2O = GDP + phosphate + H(+)</text>
        <dbReference type="Rhea" id="RHEA:19669"/>
        <dbReference type="ChEBI" id="CHEBI:15377"/>
        <dbReference type="ChEBI" id="CHEBI:15378"/>
        <dbReference type="ChEBI" id="CHEBI:37565"/>
        <dbReference type="ChEBI" id="CHEBI:43474"/>
        <dbReference type="ChEBI" id="CHEBI:58189"/>
    </reaction>
    <physiologicalReaction direction="left-to-right" evidence="6">
        <dbReference type="Rhea" id="RHEA:19670"/>
    </physiologicalReaction>
</comment>
<sequence>MIEQCEFTVLSGFLGSGKTTLLSTYLACSDVSRVAVIVNDVGEVNIDGAVLALQDGIPMATLSNGCVCCSLTNDLPYTIDALVRERRLSGLPPYTRIILECSGLSDPGGVMRSLSALASLGMRVRVVTIYACDRHVAPEDFSLLAQQVSAAHTIVLTRTDLVSTQQIVDVATEAKSLGPMGRIVVETAPEVRARAAFDAPAAPPTSDPGHAPGWQYESRHPRINVFSLQWDCDLPWDHVAAWLENLAFYFDSRLLRTKGLVRLDSGDVLLIQGVGQHFDTPRKLNQLAVEGSSLVVICRDASVSEIVELAPQIPGMTVSARTAGSKAIRLARPGYD</sequence>
<keyword evidence="1" id="KW-0547">Nucleotide-binding</keyword>
<gene>
    <name evidence="9" type="ordered locus">Reut_B5666</name>
</gene>
<dbReference type="SUPFAM" id="SSF52540">
    <property type="entry name" value="P-loop containing nucleoside triphosphate hydrolases"/>
    <property type="match status" value="1"/>
</dbReference>
<dbReference type="Gene3D" id="3.30.1220.10">
    <property type="entry name" value="CobW-like, C-terminal domain"/>
    <property type="match status" value="1"/>
</dbReference>
<feature type="domain" description="CobW/HypB/UreG nucleotide-binding" evidence="7">
    <location>
        <begin position="8"/>
        <end position="174"/>
    </location>
</feature>
<dbReference type="AlphaFoldDB" id="Q46PC3"/>
<dbReference type="EMBL" id="CP000091">
    <property type="protein sequence ID" value="AAZ65011.1"/>
    <property type="molecule type" value="Genomic_DNA"/>
</dbReference>
<dbReference type="GO" id="GO:0016787">
    <property type="term" value="F:hydrolase activity"/>
    <property type="evidence" value="ECO:0007669"/>
    <property type="project" value="UniProtKB-KW"/>
</dbReference>
<dbReference type="Gene3D" id="3.40.50.300">
    <property type="entry name" value="P-loop containing nucleotide triphosphate hydrolases"/>
    <property type="match status" value="1"/>
</dbReference>